<evidence type="ECO:0000313" key="2">
    <source>
        <dbReference type="Proteomes" id="UP000053257"/>
    </source>
</evidence>
<name>A0A0C3PNU0_PHLG1</name>
<sequence length="394" mass="43394">MRIAFSVPHHQEYIRSGTPSEPILAEVAAMGMHRFDVDAVDVVGKELASGLIDGNTRTGLVARLLLIMAYDRALKNLHARERTSIASYSRAVPVRDFLQALVAEDYISDVLGCKPDEAGDPQVSLEEAFDGAFVRFSHFARNGVDNAIDTHAGLAAVARGMAIQCCEGRGSVDIVVPIVLKDEKLKEDVMSTMLIQVVNDRDGRVSPLDITAGSLGVFPRVHNGREEDQRPYIVIAMQLGAMASAKNAWFVGPSRTREVLSVPRIPLPCRPGDLTARSTHRAHPRYYINIEGCSHKVYGVISEADSPRFAGILAAGGLFSEHSRPELEAEVQELKPEWNRNRACYGWTDQPELWSSSKEGERIVQEKIVCGAATAEPWKFPARKNHQVENICET</sequence>
<dbReference type="AlphaFoldDB" id="A0A0C3PNU0"/>
<dbReference type="PANTHER" id="PTHR33266:SF1">
    <property type="entry name" value="F-BOX DOMAIN-CONTAINING PROTEIN"/>
    <property type="match status" value="1"/>
</dbReference>
<keyword evidence="2" id="KW-1185">Reference proteome</keyword>
<dbReference type="HOGENOM" id="CLU_061101_0_0_1"/>
<dbReference type="STRING" id="745531.A0A0C3PNU0"/>
<dbReference type="PANTHER" id="PTHR33266">
    <property type="entry name" value="CHROMOSOME 15, WHOLE GENOME SHOTGUN SEQUENCE"/>
    <property type="match status" value="1"/>
</dbReference>
<dbReference type="EMBL" id="KN840478">
    <property type="protein sequence ID" value="KIP08518.1"/>
    <property type="molecule type" value="Genomic_DNA"/>
</dbReference>
<protein>
    <submittedName>
        <fullName evidence="1">Uncharacterized protein</fullName>
    </submittedName>
</protein>
<dbReference type="OrthoDB" id="107110at2759"/>
<evidence type="ECO:0000313" key="1">
    <source>
        <dbReference type="EMBL" id="KIP08518.1"/>
    </source>
</evidence>
<reference evidence="1 2" key="1">
    <citation type="journal article" date="2014" name="PLoS Genet.">
        <title>Analysis of the Phlebiopsis gigantea genome, transcriptome and secretome provides insight into its pioneer colonization strategies of wood.</title>
        <authorList>
            <person name="Hori C."/>
            <person name="Ishida T."/>
            <person name="Igarashi K."/>
            <person name="Samejima M."/>
            <person name="Suzuki H."/>
            <person name="Master E."/>
            <person name="Ferreira P."/>
            <person name="Ruiz-Duenas F.J."/>
            <person name="Held B."/>
            <person name="Canessa P."/>
            <person name="Larrondo L.F."/>
            <person name="Schmoll M."/>
            <person name="Druzhinina I.S."/>
            <person name="Kubicek C.P."/>
            <person name="Gaskell J.A."/>
            <person name="Kersten P."/>
            <person name="St John F."/>
            <person name="Glasner J."/>
            <person name="Sabat G."/>
            <person name="Splinter BonDurant S."/>
            <person name="Syed K."/>
            <person name="Yadav J."/>
            <person name="Mgbeahuruike A.C."/>
            <person name="Kovalchuk A."/>
            <person name="Asiegbu F.O."/>
            <person name="Lackner G."/>
            <person name="Hoffmeister D."/>
            <person name="Rencoret J."/>
            <person name="Gutierrez A."/>
            <person name="Sun H."/>
            <person name="Lindquist E."/>
            <person name="Barry K."/>
            <person name="Riley R."/>
            <person name="Grigoriev I.V."/>
            <person name="Henrissat B."/>
            <person name="Kues U."/>
            <person name="Berka R.M."/>
            <person name="Martinez A.T."/>
            <person name="Covert S.F."/>
            <person name="Blanchette R.A."/>
            <person name="Cullen D."/>
        </authorList>
    </citation>
    <scope>NUCLEOTIDE SEQUENCE [LARGE SCALE GENOMIC DNA]</scope>
    <source>
        <strain evidence="1 2">11061_1 CR5-6</strain>
    </source>
</reference>
<organism evidence="1 2">
    <name type="scientific">Phlebiopsis gigantea (strain 11061_1 CR5-6)</name>
    <name type="common">White-rot fungus</name>
    <name type="synonym">Peniophora gigantea</name>
    <dbReference type="NCBI Taxonomy" id="745531"/>
    <lineage>
        <taxon>Eukaryota</taxon>
        <taxon>Fungi</taxon>
        <taxon>Dikarya</taxon>
        <taxon>Basidiomycota</taxon>
        <taxon>Agaricomycotina</taxon>
        <taxon>Agaricomycetes</taxon>
        <taxon>Polyporales</taxon>
        <taxon>Phanerochaetaceae</taxon>
        <taxon>Phlebiopsis</taxon>
    </lineage>
</organism>
<gene>
    <name evidence="1" type="ORF">PHLGIDRAFT_69178</name>
</gene>
<accession>A0A0C3PNU0</accession>
<proteinExistence type="predicted"/>
<dbReference type="Proteomes" id="UP000053257">
    <property type="component" value="Unassembled WGS sequence"/>
</dbReference>